<reference evidence="19" key="2">
    <citation type="submission" date="2018-07" db="EMBL/GenBank/DDBJ databases">
        <authorList>
            <person name="Quirk P.G."/>
            <person name="Krulwich T.A."/>
        </authorList>
    </citation>
    <scope>NUCLEOTIDE SEQUENCE</scope>
</reference>
<dbReference type="InterPro" id="IPR008112">
    <property type="entry name" value="Relaxin_rcpt"/>
</dbReference>
<dbReference type="GO" id="GO:0008528">
    <property type="term" value="F:G protein-coupled peptide receptor activity"/>
    <property type="evidence" value="ECO:0007669"/>
    <property type="project" value="TreeGrafter"/>
</dbReference>
<feature type="chain" id="PRO_5033778071" evidence="16">
    <location>
        <begin position="29"/>
        <end position="757"/>
    </location>
</feature>
<dbReference type="InterPro" id="IPR032675">
    <property type="entry name" value="LRR_dom_sf"/>
</dbReference>
<keyword evidence="5 15" id="KW-0812">Transmembrane</keyword>
<dbReference type="Pfam" id="PF00001">
    <property type="entry name" value="7tm_1"/>
    <property type="match status" value="1"/>
</dbReference>
<evidence type="ECO:0000256" key="1">
    <source>
        <dbReference type="ARBA" id="ARBA00004651"/>
    </source>
</evidence>
<dbReference type="Gene3D" id="3.80.10.10">
    <property type="entry name" value="Ribonuclease Inhibitor"/>
    <property type="match status" value="2"/>
</dbReference>
<keyword evidence="12" id="KW-0325">Glycoprotein</keyword>
<keyword evidence="7 15" id="KW-1133">Transmembrane helix</keyword>
<feature type="transmembrane region" description="Helical" evidence="15">
    <location>
        <begin position="443"/>
        <end position="461"/>
    </location>
</feature>
<evidence type="ECO:0000256" key="4">
    <source>
        <dbReference type="ARBA" id="ARBA00022614"/>
    </source>
</evidence>
<dbReference type="SUPFAM" id="SSF52058">
    <property type="entry name" value="L domain-like"/>
    <property type="match status" value="1"/>
</dbReference>
<dbReference type="SUPFAM" id="SSF57424">
    <property type="entry name" value="LDL receptor-like module"/>
    <property type="match status" value="1"/>
</dbReference>
<evidence type="ECO:0000256" key="16">
    <source>
        <dbReference type="SAM" id="SignalP"/>
    </source>
</evidence>
<name>A0A336KMN6_CULSO</name>
<evidence type="ECO:0000256" key="12">
    <source>
        <dbReference type="ARBA" id="ARBA00023180"/>
    </source>
</evidence>
<feature type="domain" description="G-protein coupled receptors family 1 profile" evidence="17">
    <location>
        <begin position="421"/>
        <end position="679"/>
    </location>
</feature>
<dbReference type="InterPro" id="IPR001611">
    <property type="entry name" value="Leu-rich_rpt"/>
</dbReference>
<dbReference type="InterPro" id="IPR000276">
    <property type="entry name" value="GPCR_Rhodpsn"/>
</dbReference>
<protein>
    <submittedName>
        <fullName evidence="18">CSON012960 protein</fullName>
    </submittedName>
</protein>
<comment type="caution">
    <text evidence="14">Lacks conserved residue(s) required for the propagation of feature annotation.</text>
</comment>
<feature type="transmembrane region" description="Helical" evidence="15">
    <location>
        <begin position="411"/>
        <end position="431"/>
    </location>
</feature>
<dbReference type="PRINTS" id="PR01739">
    <property type="entry name" value="RELAXINR"/>
</dbReference>
<keyword evidence="6" id="KW-0677">Repeat</keyword>
<dbReference type="Gene3D" id="1.20.1070.10">
    <property type="entry name" value="Rhodopsin 7-helix transmembrane proteins"/>
    <property type="match status" value="1"/>
</dbReference>
<feature type="transmembrane region" description="Helical" evidence="15">
    <location>
        <begin position="581"/>
        <end position="603"/>
    </location>
</feature>
<feature type="transmembrane region" description="Helical" evidence="15">
    <location>
        <begin position="529"/>
        <end position="553"/>
    </location>
</feature>
<evidence type="ECO:0000256" key="11">
    <source>
        <dbReference type="ARBA" id="ARBA00023170"/>
    </source>
</evidence>
<sequence>MRKVLLSFESLLFVTSLLVIQLPMCKLAASVQGFAGGSFMYNVANLLYSPDTPARVNLDRECAKCEIGCFSCNGTGVNSECIPQRKNCDDVVDCENGFDEKDCVDHVGNEFWDHLFRKSPGAEIDTLDCSLDFTIENKTCVCKADNIMCTFKGFTQIPNFLPPNGIAMLDLTGNKYPVLSKDFFETLPNVRELVLKHCNIETIHPHAFEKLKNITLETLHLNQNKIRTLPNHLFPNGTVLENLILSGNAIHEMHSTCFKNLEHLIELDLRDNEIKTLNRHVLSPLKKLQKLYLNENHITRVTNDMLPRLDSLITLSLAHNQINYIGQNALDFPRLQHLFLSNNQIEYIDDSVFIRLPSLLGLYLRNNRFQTNFTHFSLCRAAMHVRVCEPRGDGISSAKHLLDNIVLRTSVWIMASIGIFGNLLVLSGQFFGGTRTHAEHLTYLRHLAASDLIMGIYLAIIATTDIRFRGVYLQHDEEWRHSLPCGICGFLSTLSCQSSTLLLTLVTWDRLISVIRPLKPRPPSKARAMTRLTILWSISSTAALLPLMGIPYFGDYFYGNNGVCLSLHIHDPYARGWEYSAAIFILVNTLSLLFIVISYLRMLKAIKTTGEAMRSTLSGRENIVARRFAVIVATDCICWLPVIVVKLAALGGVSISPFIYAWLAVLVLPINSALNPIIYTLTTAQFKQQIRRFCYRRGYGATIESQSNNGFESTLGTSLKHLPSNGSQRRLLQRQKSGLYPTRKHLILVLKIILTLF</sequence>
<evidence type="ECO:0000259" key="17">
    <source>
        <dbReference type="PROSITE" id="PS50262"/>
    </source>
</evidence>
<dbReference type="CDD" id="cd00112">
    <property type="entry name" value="LDLa"/>
    <property type="match status" value="1"/>
</dbReference>
<dbReference type="PROSITE" id="PS50068">
    <property type="entry name" value="LDLRA_2"/>
    <property type="match status" value="1"/>
</dbReference>
<dbReference type="FunFam" id="1.20.1070.10:FF:000023">
    <property type="entry name" value="Relaxin family peptide receptor 1"/>
    <property type="match status" value="1"/>
</dbReference>
<dbReference type="PROSITE" id="PS51450">
    <property type="entry name" value="LRR"/>
    <property type="match status" value="2"/>
</dbReference>
<dbReference type="InterPro" id="IPR002172">
    <property type="entry name" value="LDrepeatLR_classA_rpt"/>
</dbReference>
<evidence type="ECO:0000313" key="19">
    <source>
        <dbReference type="EMBL" id="SSX25986.1"/>
    </source>
</evidence>
<reference evidence="18" key="1">
    <citation type="submission" date="2018-04" db="EMBL/GenBank/DDBJ databases">
        <authorList>
            <person name="Go L.Y."/>
            <person name="Mitchell J.A."/>
        </authorList>
    </citation>
    <scope>NUCLEOTIDE SEQUENCE</scope>
    <source>
        <tissue evidence="18">Whole organism</tissue>
    </source>
</reference>
<evidence type="ECO:0000256" key="10">
    <source>
        <dbReference type="ARBA" id="ARBA00023157"/>
    </source>
</evidence>
<dbReference type="SMART" id="SM00192">
    <property type="entry name" value="LDLa"/>
    <property type="match status" value="1"/>
</dbReference>
<dbReference type="InterPro" id="IPR003591">
    <property type="entry name" value="Leu-rich_rpt_typical-subtyp"/>
</dbReference>
<keyword evidence="9 15" id="KW-0472">Membrane</keyword>
<keyword evidence="4" id="KW-0433">Leucine-rich repeat</keyword>
<dbReference type="GO" id="GO:0007189">
    <property type="term" value="P:adenylate cyclase-activating G protein-coupled receptor signaling pathway"/>
    <property type="evidence" value="ECO:0007669"/>
    <property type="project" value="TreeGrafter"/>
</dbReference>
<evidence type="ECO:0000256" key="6">
    <source>
        <dbReference type="ARBA" id="ARBA00022737"/>
    </source>
</evidence>
<dbReference type="PANTHER" id="PTHR24372">
    <property type="entry name" value="GLYCOPROTEIN HORMONE RECEPTOR"/>
    <property type="match status" value="1"/>
</dbReference>
<dbReference type="PRINTS" id="PR00237">
    <property type="entry name" value="GPCRRHODOPSN"/>
</dbReference>
<dbReference type="InterPro" id="IPR036055">
    <property type="entry name" value="LDL_receptor-like_sf"/>
</dbReference>
<evidence type="ECO:0000256" key="13">
    <source>
        <dbReference type="ARBA" id="ARBA00023224"/>
    </source>
</evidence>
<dbReference type="PROSITE" id="PS50262">
    <property type="entry name" value="G_PROTEIN_RECEP_F1_2"/>
    <property type="match status" value="1"/>
</dbReference>
<dbReference type="PANTHER" id="PTHR24372:SF80">
    <property type="entry name" value="FI21465P1-RELATED"/>
    <property type="match status" value="1"/>
</dbReference>
<dbReference type="CDD" id="cd15137">
    <property type="entry name" value="7tmA_Relaxin_R"/>
    <property type="match status" value="1"/>
</dbReference>
<dbReference type="EMBL" id="UFQS01000636">
    <property type="protein sequence ID" value="SSX05627.1"/>
    <property type="molecule type" value="Genomic_DNA"/>
</dbReference>
<organism evidence="18">
    <name type="scientific">Culicoides sonorensis</name>
    <name type="common">Biting midge</name>
    <dbReference type="NCBI Taxonomy" id="179676"/>
    <lineage>
        <taxon>Eukaryota</taxon>
        <taxon>Metazoa</taxon>
        <taxon>Ecdysozoa</taxon>
        <taxon>Arthropoda</taxon>
        <taxon>Hexapoda</taxon>
        <taxon>Insecta</taxon>
        <taxon>Pterygota</taxon>
        <taxon>Neoptera</taxon>
        <taxon>Endopterygota</taxon>
        <taxon>Diptera</taxon>
        <taxon>Nematocera</taxon>
        <taxon>Chironomoidea</taxon>
        <taxon>Ceratopogonidae</taxon>
        <taxon>Ceratopogoninae</taxon>
        <taxon>Culicoides</taxon>
        <taxon>Monoculicoides</taxon>
    </lineage>
</organism>
<dbReference type="SMART" id="SM00369">
    <property type="entry name" value="LRR_TYP"/>
    <property type="match status" value="7"/>
</dbReference>
<evidence type="ECO:0000256" key="9">
    <source>
        <dbReference type="ARBA" id="ARBA00023136"/>
    </source>
</evidence>
<keyword evidence="8" id="KW-0297">G-protein coupled receptor</keyword>
<accession>A0A336KMN6</accession>
<dbReference type="InterPro" id="IPR017452">
    <property type="entry name" value="GPCR_Rhodpsn_7TM"/>
</dbReference>
<evidence type="ECO:0000313" key="18">
    <source>
        <dbReference type="EMBL" id="SSX05627.1"/>
    </source>
</evidence>
<keyword evidence="3" id="KW-1003">Cell membrane</keyword>
<evidence type="ECO:0000256" key="5">
    <source>
        <dbReference type="ARBA" id="ARBA00022692"/>
    </source>
</evidence>
<dbReference type="EMBL" id="UFQT01000636">
    <property type="protein sequence ID" value="SSX25986.1"/>
    <property type="molecule type" value="Genomic_DNA"/>
</dbReference>
<evidence type="ECO:0000256" key="2">
    <source>
        <dbReference type="ARBA" id="ARBA00010663"/>
    </source>
</evidence>
<feature type="transmembrane region" description="Helical" evidence="15">
    <location>
        <begin position="481"/>
        <end position="508"/>
    </location>
</feature>
<feature type="disulfide bond" evidence="14">
    <location>
        <begin position="88"/>
        <end position="103"/>
    </location>
</feature>
<feature type="transmembrane region" description="Helical" evidence="15">
    <location>
        <begin position="659"/>
        <end position="682"/>
    </location>
</feature>
<dbReference type="GO" id="GO:0005886">
    <property type="term" value="C:plasma membrane"/>
    <property type="evidence" value="ECO:0007669"/>
    <property type="project" value="UniProtKB-SubCell"/>
</dbReference>
<evidence type="ECO:0000256" key="15">
    <source>
        <dbReference type="SAM" id="Phobius"/>
    </source>
</evidence>
<dbReference type="AlphaFoldDB" id="A0A336KMN6"/>
<comment type="similarity">
    <text evidence="2">Belongs to the G-protein coupled receptor 1 family.</text>
</comment>
<dbReference type="VEuPathDB" id="VectorBase:CSON012960"/>
<evidence type="ECO:0000256" key="3">
    <source>
        <dbReference type="ARBA" id="ARBA00022475"/>
    </source>
</evidence>
<keyword evidence="13" id="KW-0807">Transducer</keyword>
<keyword evidence="11" id="KW-0675">Receptor</keyword>
<dbReference type="Pfam" id="PF13855">
    <property type="entry name" value="LRR_8"/>
    <property type="match status" value="3"/>
</dbReference>
<dbReference type="SUPFAM" id="SSF81321">
    <property type="entry name" value="Family A G protein-coupled receptor-like"/>
    <property type="match status" value="1"/>
</dbReference>
<evidence type="ECO:0000256" key="14">
    <source>
        <dbReference type="PROSITE-ProRule" id="PRU00124"/>
    </source>
</evidence>
<keyword evidence="10 14" id="KW-1015">Disulfide bond</keyword>
<evidence type="ECO:0000256" key="7">
    <source>
        <dbReference type="ARBA" id="ARBA00022989"/>
    </source>
</evidence>
<dbReference type="OMA" id="FEIIHET"/>
<feature type="transmembrane region" description="Helical" evidence="15">
    <location>
        <begin position="624"/>
        <end position="647"/>
    </location>
</feature>
<comment type="subcellular location">
    <subcellularLocation>
        <location evidence="1">Cell membrane</location>
        <topology evidence="1">Multi-pass membrane protein</topology>
    </subcellularLocation>
</comment>
<dbReference type="GO" id="GO:0009755">
    <property type="term" value="P:hormone-mediated signaling pathway"/>
    <property type="evidence" value="ECO:0007669"/>
    <property type="project" value="TreeGrafter"/>
</dbReference>
<keyword evidence="16" id="KW-0732">Signal</keyword>
<feature type="signal peptide" evidence="16">
    <location>
        <begin position="1"/>
        <end position="28"/>
    </location>
</feature>
<evidence type="ECO:0000256" key="8">
    <source>
        <dbReference type="ARBA" id="ARBA00023040"/>
    </source>
</evidence>
<gene>
    <name evidence="18" type="primary">CSON012960</name>
</gene>
<proteinExistence type="inferred from homology"/>